<accession>A0A7Z9BKQ4</accession>
<gene>
    <name evidence="2" type="ORF">PL9631_230014</name>
</gene>
<feature type="transmembrane region" description="Helical" evidence="1">
    <location>
        <begin position="234"/>
        <end position="254"/>
    </location>
</feature>
<evidence type="ECO:0000256" key="1">
    <source>
        <dbReference type="SAM" id="Phobius"/>
    </source>
</evidence>
<feature type="transmembrane region" description="Helical" evidence="1">
    <location>
        <begin position="321"/>
        <end position="340"/>
    </location>
</feature>
<reference evidence="2" key="1">
    <citation type="submission" date="2019-10" db="EMBL/GenBank/DDBJ databases">
        <authorList>
            <consortium name="Genoscope - CEA"/>
            <person name="William W."/>
        </authorList>
    </citation>
    <scope>NUCLEOTIDE SEQUENCE [LARGE SCALE GENOMIC DNA]</scope>
    <source>
        <strain evidence="2">BBR_PRJEB10994</strain>
    </source>
</reference>
<dbReference type="OrthoDB" id="495800at2"/>
<sequence>MRFFLLIVLILGIFFRFTNLDHKVYWYDEAITSLRASGYTEQEVVQHFSQKSVVSVTELQHYQHPDGTRSIIDTVKSLVKEDPQHPPLYYILANIWFHIIGSSPTLSRLLPALLSLLAFPSAYWLCQEIFIETGVFSSKLPTYLMIGLIAVSPFHVIYAQESRQYSLWIVTTLLSNAALLRAIRVNTGMSWGIYTFTVVINFYTFLLSVLTMIAQGLYIILVYGFSHIKILRNYIISLLVSAIFILPYIWILIINQSQAEKGLEWSFLYSIKNSELRDIWIQHLGRLFFDVNQEPWDFYVHRVLLVLVLYAFYYLCRQTPMSVWLMIILLTTVSTMPLMIPDWILGGRRSITLRYMIPGLLGVQLAITYLLGRNLASPSLKFWHQKFWQLLLVILVSGSILSCAVSSQATVWYNKTFGINGENIAVAKIVNQTTHPLLISDERVGHLLSLSYSLQPTVQILLQPSCATCPIQSSSIFEVQLPVVEEFNRFSDVFLYRYPPSNEWIKELAKQKNYKFQPVVFGFVEWLKDKPVLWRVIPIGTE</sequence>
<evidence type="ECO:0000313" key="2">
    <source>
        <dbReference type="EMBL" id="VXD16333.1"/>
    </source>
</evidence>
<keyword evidence="1" id="KW-0472">Membrane</keyword>
<dbReference type="Proteomes" id="UP000182190">
    <property type="component" value="Unassembled WGS sequence"/>
</dbReference>
<feature type="transmembrane region" description="Helical" evidence="1">
    <location>
        <begin position="195"/>
        <end position="222"/>
    </location>
</feature>
<keyword evidence="1" id="KW-0812">Transmembrane</keyword>
<feature type="transmembrane region" description="Helical" evidence="1">
    <location>
        <begin position="165"/>
        <end position="183"/>
    </location>
</feature>
<comment type="caution">
    <text evidence="2">The sequence shown here is derived from an EMBL/GenBank/DDBJ whole genome shotgun (WGS) entry which is preliminary data.</text>
</comment>
<feature type="transmembrane region" description="Helical" evidence="1">
    <location>
        <begin position="296"/>
        <end position="315"/>
    </location>
</feature>
<name>A0A7Z9BKQ4_9CYAN</name>
<feature type="transmembrane region" description="Helical" evidence="1">
    <location>
        <begin position="352"/>
        <end position="372"/>
    </location>
</feature>
<feature type="transmembrane region" description="Helical" evidence="1">
    <location>
        <begin position="387"/>
        <end position="405"/>
    </location>
</feature>
<dbReference type="RefSeq" id="WP_083616624.1">
    <property type="nucleotide sequence ID" value="NZ_LR734991.1"/>
</dbReference>
<protein>
    <recommendedName>
        <fullName evidence="4">Glycosyltransferase RgtA/B/C/D-like domain-containing protein</fullName>
    </recommendedName>
</protein>
<organism evidence="2 3">
    <name type="scientific">Planktothrix paucivesiculata PCC 9631</name>
    <dbReference type="NCBI Taxonomy" id="671071"/>
    <lineage>
        <taxon>Bacteria</taxon>
        <taxon>Bacillati</taxon>
        <taxon>Cyanobacteriota</taxon>
        <taxon>Cyanophyceae</taxon>
        <taxon>Oscillatoriophycideae</taxon>
        <taxon>Oscillatoriales</taxon>
        <taxon>Microcoleaceae</taxon>
        <taxon>Planktothrix</taxon>
    </lineage>
</organism>
<keyword evidence="1" id="KW-1133">Transmembrane helix</keyword>
<evidence type="ECO:0008006" key="4">
    <source>
        <dbReference type="Google" id="ProtNLM"/>
    </source>
</evidence>
<dbReference type="AlphaFoldDB" id="A0A7Z9BKQ4"/>
<proteinExistence type="predicted"/>
<keyword evidence="3" id="KW-1185">Reference proteome</keyword>
<dbReference type="EMBL" id="CZCS02000146">
    <property type="protein sequence ID" value="VXD16333.1"/>
    <property type="molecule type" value="Genomic_DNA"/>
</dbReference>
<feature type="transmembrane region" description="Helical" evidence="1">
    <location>
        <begin position="140"/>
        <end position="159"/>
    </location>
</feature>
<evidence type="ECO:0000313" key="3">
    <source>
        <dbReference type="Proteomes" id="UP000182190"/>
    </source>
</evidence>